<dbReference type="PROSITE" id="PS52016">
    <property type="entry name" value="TONB_DEPENDENT_REC_3"/>
    <property type="match status" value="1"/>
</dbReference>
<keyword evidence="7 8" id="KW-0998">Cell outer membrane</keyword>
<dbReference type="Proteomes" id="UP000601108">
    <property type="component" value="Unassembled WGS sequence"/>
</dbReference>
<evidence type="ECO:0000256" key="2">
    <source>
        <dbReference type="ARBA" id="ARBA00022448"/>
    </source>
</evidence>
<feature type="signal peptide" evidence="9">
    <location>
        <begin position="1"/>
        <end position="22"/>
    </location>
</feature>
<protein>
    <submittedName>
        <fullName evidence="11">SusC/RagA family TonB-linked outer membrane protein</fullName>
    </submittedName>
</protein>
<evidence type="ECO:0000256" key="1">
    <source>
        <dbReference type="ARBA" id="ARBA00004571"/>
    </source>
</evidence>
<sequence length="1085" mass="117779">MRTKFSGILTLILAFVVQLSFAQEKTISGNVTDNSGLPLPGVNIVVKGTATGTQTDFDGNYTINANRGSVLTYSYVGFAAKEIVVGDSNRINVQLSEDAAQLEEVIVTAQGIRREKKSLGYAVSTVANDKIEQKAEADLGRILSGKAAGVNITSTNGLSGSGTNIIIRGYSSVTGSNQPLFVVDGVPFDGGTNTQTNFLDNVTESSRFLDLDPNSIENVNVLKGLSATTLYGQAGSNGVILITTKNGATASSKEKFEVTLTQSIFASEAILPKYQNNYGGGFHQSYGFFFSNWGPSFNGDLSANPNFIGIAPDGTTLVNGPLGNISDQTLNIGVEDQIDTPYKYQPYNSVDDFFKTGYTSTTSINIGGGSEKGRFNLSYTHLNDEGVTPGNTLRRNNIGLGGSAKLVNKLTVSGVINFALTDFKSPPVAPSFGSGTSFDGGSVFGDLLYTPRSVNLFGLPFQAQDGRSVYYRSGNDIQNPRWTVANTKATQEVRRIFGNVALKYDMKDWLSLSYRVGIDQYTESNTYGQNKGGVDGQQLGIYRTTAVVNTIWDHTLSLNANKDLSENLNLNVNLGLNPRYESFEREGVESVGQLSFGVLEHFNFGSQSSFNSFSNLPIGLKQTVNTIGMYFDSTLGYKDFLYFNVSGRNDWSSTLERGNNSLFYPATSISFVPTSAFEGLAGDTLNYLKLRFGYGSSAGFPFPYSTRNVLDLNPRGFVTENGAAIPTNSVADRLGNPDLKPELVGEFELGMDTKFFKRLDFNISVFSKKTTDLLTDQALDPATGFDVQQVNAGELQTKGIEIDYNIDIIRPNDADGFKWNLSGNFYADENEVKNLDDSVDRIALTNFVIGEGANFAVEGRPYGVILGSTVARDANGNRLVDNDGAYIIDNDLKELGDPNPDWTTNLNSSFSYKGFSFYMDWQYRHGGDIYSTTTASLIGRGVVDKDDPLDREALYVLPGVVQQFNSDGQVVATNPNTTQVTAANVGFDTYGFGANEFKMFDGSTLRLNELAVGYKMPSKFLNNTPFGSVSIKASGYNLWYKAFNFPEDVRFDTNSLSTGVGNGLGIDFITGPSVRRYGFSIQATF</sequence>
<evidence type="ECO:0000256" key="6">
    <source>
        <dbReference type="ARBA" id="ARBA00023136"/>
    </source>
</evidence>
<dbReference type="PANTHER" id="PTHR30069:SF29">
    <property type="entry name" value="HEMOGLOBIN AND HEMOGLOBIN-HAPTOGLOBIN-BINDING PROTEIN 1-RELATED"/>
    <property type="match status" value="1"/>
</dbReference>
<evidence type="ECO:0000256" key="9">
    <source>
        <dbReference type="SAM" id="SignalP"/>
    </source>
</evidence>
<dbReference type="GO" id="GO:0009279">
    <property type="term" value="C:cell outer membrane"/>
    <property type="evidence" value="ECO:0007669"/>
    <property type="project" value="UniProtKB-SubCell"/>
</dbReference>
<comment type="caution">
    <text evidence="11">The sequence shown here is derived from an EMBL/GenBank/DDBJ whole genome shotgun (WGS) entry which is preliminary data.</text>
</comment>
<dbReference type="InterPro" id="IPR012910">
    <property type="entry name" value="Plug_dom"/>
</dbReference>
<dbReference type="Gene3D" id="2.40.170.20">
    <property type="entry name" value="TonB-dependent receptor, beta-barrel domain"/>
    <property type="match status" value="1"/>
</dbReference>
<evidence type="ECO:0000256" key="5">
    <source>
        <dbReference type="ARBA" id="ARBA00022729"/>
    </source>
</evidence>
<keyword evidence="5 9" id="KW-0732">Signal</keyword>
<gene>
    <name evidence="11" type="ORF">GCM10007384_18200</name>
</gene>
<keyword evidence="6 8" id="KW-0472">Membrane</keyword>
<feature type="domain" description="TonB-dependent receptor plug" evidence="10">
    <location>
        <begin position="116"/>
        <end position="239"/>
    </location>
</feature>
<dbReference type="PANTHER" id="PTHR30069">
    <property type="entry name" value="TONB-DEPENDENT OUTER MEMBRANE RECEPTOR"/>
    <property type="match status" value="1"/>
</dbReference>
<dbReference type="AlphaFoldDB" id="A0A918JV45"/>
<dbReference type="InterPro" id="IPR023996">
    <property type="entry name" value="TonB-dep_OMP_SusC/RagA"/>
</dbReference>
<dbReference type="Pfam" id="PF07715">
    <property type="entry name" value="Plug"/>
    <property type="match status" value="1"/>
</dbReference>
<dbReference type="SUPFAM" id="SSF56935">
    <property type="entry name" value="Porins"/>
    <property type="match status" value="1"/>
</dbReference>
<dbReference type="InterPro" id="IPR037066">
    <property type="entry name" value="Plug_dom_sf"/>
</dbReference>
<dbReference type="InterPro" id="IPR039426">
    <property type="entry name" value="TonB-dep_rcpt-like"/>
</dbReference>
<evidence type="ECO:0000313" key="12">
    <source>
        <dbReference type="Proteomes" id="UP000601108"/>
    </source>
</evidence>
<evidence type="ECO:0000259" key="10">
    <source>
        <dbReference type="Pfam" id="PF07715"/>
    </source>
</evidence>
<comment type="subcellular location">
    <subcellularLocation>
        <location evidence="1 8">Cell outer membrane</location>
        <topology evidence="1 8">Multi-pass membrane protein</topology>
    </subcellularLocation>
</comment>
<dbReference type="RefSeq" id="WP_027411982.1">
    <property type="nucleotide sequence ID" value="NZ_BMWS01000010.1"/>
</dbReference>
<dbReference type="GO" id="GO:0015344">
    <property type="term" value="F:siderophore uptake transmembrane transporter activity"/>
    <property type="evidence" value="ECO:0007669"/>
    <property type="project" value="TreeGrafter"/>
</dbReference>
<dbReference type="GO" id="GO:0044718">
    <property type="term" value="P:siderophore transmembrane transport"/>
    <property type="evidence" value="ECO:0007669"/>
    <property type="project" value="TreeGrafter"/>
</dbReference>
<evidence type="ECO:0000256" key="4">
    <source>
        <dbReference type="ARBA" id="ARBA00022692"/>
    </source>
</evidence>
<dbReference type="NCBIfam" id="TIGR04056">
    <property type="entry name" value="OMP_RagA_SusC"/>
    <property type="match status" value="1"/>
</dbReference>
<keyword evidence="4 8" id="KW-0812">Transmembrane</keyword>
<reference evidence="11 12" key="1">
    <citation type="journal article" date="2014" name="Int. J. Syst. Evol. Microbiol.">
        <title>Complete genome sequence of Corynebacterium casei LMG S-19264T (=DSM 44701T), isolated from a smear-ripened cheese.</title>
        <authorList>
            <consortium name="US DOE Joint Genome Institute (JGI-PGF)"/>
            <person name="Walter F."/>
            <person name="Albersmeier A."/>
            <person name="Kalinowski J."/>
            <person name="Ruckert C."/>
        </authorList>
    </citation>
    <scope>NUCLEOTIDE SEQUENCE [LARGE SCALE GENOMIC DNA]</scope>
    <source>
        <strain evidence="11 12">KCTC 12285</strain>
    </source>
</reference>
<evidence type="ECO:0000313" key="11">
    <source>
        <dbReference type="EMBL" id="GGX16976.1"/>
    </source>
</evidence>
<keyword evidence="2 8" id="KW-0813">Transport</keyword>
<dbReference type="Pfam" id="PF13715">
    <property type="entry name" value="CarbopepD_reg_2"/>
    <property type="match status" value="1"/>
</dbReference>
<dbReference type="Gene3D" id="2.170.130.10">
    <property type="entry name" value="TonB-dependent receptor, plug domain"/>
    <property type="match status" value="1"/>
</dbReference>
<dbReference type="InterPro" id="IPR008969">
    <property type="entry name" value="CarboxyPept-like_regulatory"/>
</dbReference>
<evidence type="ECO:0000256" key="7">
    <source>
        <dbReference type="ARBA" id="ARBA00023237"/>
    </source>
</evidence>
<feature type="chain" id="PRO_5037733247" evidence="9">
    <location>
        <begin position="23"/>
        <end position="1085"/>
    </location>
</feature>
<dbReference type="EMBL" id="BMWS01000010">
    <property type="protein sequence ID" value="GGX16976.1"/>
    <property type="molecule type" value="Genomic_DNA"/>
</dbReference>
<organism evidence="11 12">
    <name type="scientific">Aquimarina muelleri</name>
    <dbReference type="NCBI Taxonomy" id="279356"/>
    <lineage>
        <taxon>Bacteria</taxon>
        <taxon>Pseudomonadati</taxon>
        <taxon>Bacteroidota</taxon>
        <taxon>Flavobacteriia</taxon>
        <taxon>Flavobacteriales</taxon>
        <taxon>Flavobacteriaceae</taxon>
        <taxon>Aquimarina</taxon>
    </lineage>
</organism>
<evidence type="ECO:0000256" key="8">
    <source>
        <dbReference type="PROSITE-ProRule" id="PRU01360"/>
    </source>
</evidence>
<name>A0A918JV45_9FLAO</name>
<keyword evidence="12" id="KW-1185">Reference proteome</keyword>
<comment type="similarity">
    <text evidence="8">Belongs to the TonB-dependent receptor family.</text>
</comment>
<dbReference type="Gene3D" id="2.60.40.1120">
    <property type="entry name" value="Carboxypeptidase-like, regulatory domain"/>
    <property type="match status" value="1"/>
</dbReference>
<proteinExistence type="inferred from homology"/>
<keyword evidence="3 8" id="KW-1134">Transmembrane beta strand</keyword>
<dbReference type="SUPFAM" id="SSF49464">
    <property type="entry name" value="Carboxypeptidase regulatory domain-like"/>
    <property type="match status" value="1"/>
</dbReference>
<dbReference type="InterPro" id="IPR036942">
    <property type="entry name" value="Beta-barrel_TonB_sf"/>
</dbReference>
<evidence type="ECO:0000256" key="3">
    <source>
        <dbReference type="ARBA" id="ARBA00022452"/>
    </source>
</evidence>
<accession>A0A918JV45</accession>